<accession>A0A0D6PC82</accession>
<dbReference type="GO" id="GO:0032259">
    <property type="term" value="P:methylation"/>
    <property type="evidence" value="ECO:0007669"/>
    <property type="project" value="UniProtKB-KW"/>
</dbReference>
<dbReference type="InterPro" id="IPR029063">
    <property type="entry name" value="SAM-dependent_MTases_sf"/>
</dbReference>
<keyword evidence="4" id="KW-1185">Reference proteome</keyword>
<evidence type="ECO:0000256" key="2">
    <source>
        <dbReference type="ARBA" id="ARBA00022679"/>
    </source>
</evidence>
<reference evidence="3 4" key="1">
    <citation type="submission" date="2012-11" db="EMBL/GenBank/DDBJ databases">
        <title>Whole genome sequence of Acidocella aminolytica 101 = DSM 11237.</title>
        <authorList>
            <person name="Azuma Y."/>
            <person name="Higashiura N."/>
            <person name="Hirakawa H."/>
            <person name="Matsushita K."/>
        </authorList>
    </citation>
    <scope>NUCLEOTIDE SEQUENCE [LARGE SCALE GENOMIC DNA]</scope>
    <source>
        <strain evidence="4">101 / DSM 11237</strain>
    </source>
</reference>
<dbReference type="RefSeq" id="WP_048877730.1">
    <property type="nucleotide sequence ID" value="NZ_BANC01000020.1"/>
</dbReference>
<protein>
    <recommendedName>
        <fullName evidence="5">Methyltransferase</fullName>
    </recommendedName>
</protein>
<organism evidence="3 4">
    <name type="scientific">Acidocella aminolytica 101 = DSM 11237</name>
    <dbReference type="NCBI Taxonomy" id="1120923"/>
    <lineage>
        <taxon>Bacteria</taxon>
        <taxon>Pseudomonadati</taxon>
        <taxon>Pseudomonadota</taxon>
        <taxon>Alphaproteobacteria</taxon>
        <taxon>Acetobacterales</taxon>
        <taxon>Acidocellaceae</taxon>
        <taxon>Acidocella</taxon>
    </lineage>
</organism>
<keyword evidence="2" id="KW-0808">Transferase</keyword>
<proteinExistence type="predicted"/>
<dbReference type="OrthoDB" id="9794208at2"/>
<dbReference type="Pfam" id="PF02636">
    <property type="entry name" value="Methyltransf_28"/>
    <property type="match status" value="1"/>
</dbReference>
<dbReference type="SUPFAM" id="SSF53335">
    <property type="entry name" value="S-adenosyl-L-methionine-dependent methyltransferases"/>
    <property type="match status" value="1"/>
</dbReference>
<dbReference type="PANTHER" id="PTHR12049">
    <property type="entry name" value="PROTEIN ARGININE METHYLTRANSFERASE NDUFAF7, MITOCHONDRIAL"/>
    <property type="match status" value="1"/>
</dbReference>
<comment type="caution">
    <text evidence="3">The sequence shown here is derived from an EMBL/GenBank/DDBJ whole genome shotgun (WGS) entry which is preliminary data.</text>
</comment>
<dbReference type="GO" id="GO:0035243">
    <property type="term" value="F:protein-arginine omega-N symmetric methyltransferase activity"/>
    <property type="evidence" value="ECO:0007669"/>
    <property type="project" value="TreeGrafter"/>
</dbReference>
<evidence type="ECO:0000313" key="4">
    <source>
        <dbReference type="Proteomes" id="UP000032668"/>
    </source>
</evidence>
<dbReference type="Gene3D" id="3.40.50.12710">
    <property type="match status" value="1"/>
</dbReference>
<name>A0A0D6PC82_9PROT</name>
<dbReference type="AlphaFoldDB" id="A0A0D6PC82"/>
<dbReference type="EMBL" id="BANC01000020">
    <property type="protein sequence ID" value="GAN79267.1"/>
    <property type="molecule type" value="Genomic_DNA"/>
</dbReference>
<keyword evidence="1" id="KW-0489">Methyltransferase</keyword>
<evidence type="ECO:0000313" key="3">
    <source>
        <dbReference type="EMBL" id="GAN79267.1"/>
    </source>
</evidence>
<gene>
    <name evidence="3" type="ORF">Aam_020_031</name>
</gene>
<dbReference type="InterPro" id="IPR003788">
    <property type="entry name" value="NDUFAF7"/>
</dbReference>
<dbReference type="STRING" id="1120923.SAMN02746095_00264"/>
<dbReference type="Proteomes" id="UP000032668">
    <property type="component" value="Unassembled WGS sequence"/>
</dbReference>
<dbReference type="InterPro" id="IPR038375">
    <property type="entry name" value="NDUFAF7_sf"/>
</dbReference>
<evidence type="ECO:0000256" key="1">
    <source>
        <dbReference type="ARBA" id="ARBA00022603"/>
    </source>
</evidence>
<sequence length="311" mass="34105">MQGAGVSAERFDHFMARANAAYYANRKFGQDFITSPEITQVFGELLGAWAKIVWQMAGAPEDIILAEAGPGRGLLMEDALRVWPTRKVHFIETSPALRAEQASRVPYAQWHDNLASIPSGPMILLANEFLDTLPVRQFIRRESGWMERYVEHGAYVELPADYNLPDDPVGSVREVNEAALAFVRTLSARGAIGLFIDYGPSESAAGESVQAIRNCAYADPLTAPGEADLTAHVDFAALKRAVHAQGPIKQNHFLTALGLYQRSDRLAQRHPEKAMDLRLSVQRLTAPEAMGSLFKVLAVCPPGLPPLPGFE</sequence>
<evidence type="ECO:0008006" key="5">
    <source>
        <dbReference type="Google" id="ProtNLM"/>
    </source>
</evidence>
<dbReference type="PANTHER" id="PTHR12049:SF7">
    <property type="entry name" value="PROTEIN ARGININE METHYLTRANSFERASE NDUFAF7, MITOCHONDRIAL"/>
    <property type="match status" value="1"/>
</dbReference>